<dbReference type="InterPro" id="IPR058789">
    <property type="entry name" value="ApnL_C"/>
</dbReference>
<protein>
    <submittedName>
        <fullName evidence="4">Uncharacterized protein</fullName>
    </submittedName>
</protein>
<dbReference type="Pfam" id="PF25837">
    <property type="entry name" value="Apionate_lact_N"/>
    <property type="match status" value="1"/>
</dbReference>
<evidence type="ECO:0000259" key="1">
    <source>
        <dbReference type="Pfam" id="PF25837"/>
    </source>
</evidence>
<evidence type="ECO:0000313" key="5">
    <source>
        <dbReference type="Proteomes" id="UP001242480"/>
    </source>
</evidence>
<dbReference type="RefSeq" id="WP_307277825.1">
    <property type="nucleotide sequence ID" value="NZ_JAUSVX010000010.1"/>
</dbReference>
<feature type="domain" description="D-apionate lactonase N-terminal" evidence="1">
    <location>
        <begin position="12"/>
        <end position="237"/>
    </location>
</feature>
<keyword evidence="5" id="KW-1185">Reference proteome</keyword>
<dbReference type="InterPro" id="IPR058787">
    <property type="entry name" value="ApnL_M"/>
</dbReference>
<evidence type="ECO:0000259" key="2">
    <source>
        <dbReference type="Pfam" id="PF25838"/>
    </source>
</evidence>
<dbReference type="InterPro" id="IPR058788">
    <property type="entry name" value="ApnL_N"/>
</dbReference>
<dbReference type="Pfam" id="PF25839">
    <property type="entry name" value="Apionate_lact_C"/>
    <property type="match status" value="1"/>
</dbReference>
<gene>
    <name evidence="4" type="ORF">QO011_004936</name>
</gene>
<dbReference type="EMBL" id="JAUSVX010000010">
    <property type="protein sequence ID" value="MDQ0471909.1"/>
    <property type="molecule type" value="Genomic_DNA"/>
</dbReference>
<evidence type="ECO:0000259" key="3">
    <source>
        <dbReference type="Pfam" id="PF25839"/>
    </source>
</evidence>
<proteinExistence type="predicted"/>
<comment type="caution">
    <text evidence="4">The sequence shown here is derived from an EMBL/GenBank/DDBJ whole genome shotgun (WGS) entry which is preliminary data.</text>
</comment>
<feature type="domain" description="D-apionate lactonase C-terminal" evidence="3">
    <location>
        <begin position="574"/>
        <end position="653"/>
    </location>
</feature>
<organism evidence="4 5">
    <name type="scientific">Labrys wisconsinensis</name>
    <dbReference type="NCBI Taxonomy" id="425677"/>
    <lineage>
        <taxon>Bacteria</taxon>
        <taxon>Pseudomonadati</taxon>
        <taxon>Pseudomonadota</taxon>
        <taxon>Alphaproteobacteria</taxon>
        <taxon>Hyphomicrobiales</taxon>
        <taxon>Xanthobacteraceae</taxon>
        <taxon>Labrys</taxon>
    </lineage>
</organism>
<accession>A0ABU0JC97</accession>
<reference evidence="4 5" key="1">
    <citation type="submission" date="2023-07" db="EMBL/GenBank/DDBJ databases">
        <title>Genomic Encyclopedia of Type Strains, Phase IV (KMG-IV): sequencing the most valuable type-strain genomes for metagenomic binning, comparative biology and taxonomic classification.</title>
        <authorList>
            <person name="Goeker M."/>
        </authorList>
    </citation>
    <scope>NUCLEOTIDE SEQUENCE [LARGE SCALE GENOMIC DNA]</scope>
    <source>
        <strain evidence="4 5">DSM 19619</strain>
    </source>
</reference>
<evidence type="ECO:0000313" key="4">
    <source>
        <dbReference type="EMBL" id="MDQ0471909.1"/>
    </source>
</evidence>
<name>A0ABU0JC97_9HYPH</name>
<sequence length="656" mass="69438">MTTPTEPSRAVRLCGTDEIEAPVRLLRAGPLSAELDNGALRAIRVGEVEVIRAIAFLVRDENWGTLAPRLGDLMIIEDPEGFSVTYRATCADAKRTLVYDARITGRPDGSLDFEATAMPVTDVETNRTGFIVLHPVEGVAGHPVKVLHVDGREEASAFPDRIDPMQPFRDIRALTHEAMPGLWVTCAMTGDTFEMEDQRNWSDASYKTYVRPLALPWPYTLAKGAPMTQAVKLTVAGPLPAPVAAGAVKPVTVRVGAETGGLLPEIGIGVPAEEAEHALRHADLVRRLAPRALICQLDRRRGDGAAALARYRTLAERTGAAIMLEIVLPGGMDPAAELAPVAEAAREAGVTPAAITVFPAQDLKSVLPGSPWPDMPSFEAIYAAARAAFPGVRLGGGMATYFTELNRKRPPAGLIDFVTNTTCPTVHAADDRSVMETLEALPYQILSTRAFMGDRPMHIGPSTIGCRENPYGQATTPNPDNGRKCLSRLDPRQRGLFNAAYTVGYAAAFARGGIAALAMGAPTGPFGFIHRAMDGPQPFYGDRDGALYPAFHVMAGLAAGSGADLVEATSDRRSAVEALAWREGGGTVLWLANLTPDDQTVALAGVAPGRARAAVLDAASFVAAAGDPDLLAKAAHPLEGAELTLGSYAVARVEIG</sequence>
<dbReference type="Proteomes" id="UP001242480">
    <property type="component" value="Unassembled WGS sequence"/>
</dbReference>
<dbReference type="Pfam" id="PF25838">
    <property type="entry name" value="Apionate_lact_M"/>
    <property type="match status" value="1"/>
</dbReference>
<feature type="domain" description="D-apionate lactonase TIM barrel" evidence="2">
    <location>
        <begin position="266"/>
        <end position="562"/>
    </location>
</feature>